<dbReference type="PROSITE" id="PS50949">
    <property type="entry name" value="HTH_GNTR"/>
    <property type="match status" value="1"/>
</dbReference>
<reference evidence="6" key="1">
    <citation type="journal article" date="2019" name="Int. J. Syst. Evol. Microbiol.">
        <title>The Global Catalogue of Microorganisms (GCM) 10K type strain sequencing project: providing services to taxonomists for standard genome sequencing and annotation.</title>
        <authorList>
            <consortium name="The Broad Institute Genomics Platform"/>
            <consortium name="The Broad Institute Genome Sequencing Center for Infectious Disease"/>
            <person name="Wu L."/>
            <person name="Ma J."/>
        </authorList>
    </citation>
    <scope>NUCLEOTIDE SEQUENCE [LARGE SCALE GENOMIC DNA]</scope>
    <source>
        <strain evidence="6">CECT 8472</strain>
    </source>
</reference>
<dbReference type="InterPro" id="IPR011711">
    <property type="entry name" value="GntR_C"/>
</dbReference>
<dbReference type="InterPro" id="IPR008920">
    <property type="entry name" value="TF_FadR/GntR_C"/>
</dbReference>
<dbReference type="CDD" id="cd07377">
    <property type="entry name" value="WHTH_GntR"/>
    <property type="match status" value="1"/>
</dbReference>
<name>A0ABV8UMS4_9PROT</name>
<dbReference type="PANTHER" id="PTHR43537:SF24">
    <property type="entry name" value="GLUCONATE OPERON TRANSCRIPTIONAL REPRESSOR"/>
    <property type="match status" value="1"/>
</dbReference>
<dbReference type="EMBL" id="JBHSCW010000007">
    <property type="protein sequence ID" value="MFC4352566.1"/>
    <property type="molecule type" value="Genomic_DNA"/>
</dbReference>
<evidence type="ECO:0000313" key="5">
    <source>
        <dbReference type="EMBL" id="MFC4352566.1"/>
    </source>
</evidence>
<dbReference type="Pfam" id="PF00392">
    <property type="entry name" value="GntR"/>
    <property type="match status" value="1"/>
</dbReference>
<evidence type="ECO:0000256" key="1">
    <source>
        <dbReference type="ARBA" id="ARBA00023015"/>
    </source>
</evidence>
<organism evidence="5 6">
    <name type="scientific">Fodinicurvata halophila</name>
    <dbReference type="NCBI Taxonomy" id="1419723"/>
    <lineage>
        <taxon>Bacteria</taxon>
        <taxon>Pseudomonadati</taxon>
        <taxon>Pseudomonadota</taxon>
        <taxon>Alphaproteobacteria</taxon>
        <taxon>Rhodospirillales</taxon>
        <taxon>Rhodovibrionaceae</taxon>
        <taxon>Fodinicurvata</taxon>
    </lineage>
</organism>
<evidence type="ECO:0000313" key="6">
    <source>
        <dbReference type="Proteomes" id="UP001595799"/>
    </source>
</evidence>
<proteinExistence type="predicted"/>
<dbReference type="PANTHER" id="PTHR43537">
    <property type="entry name" value="TRANSCRIPTIONAL REGULATOR, GNTR FAMILY"/>
    <property type="match status" value="1"/>
</dbReference>
<evidence type="ECO:0000256" key="3">
    <source>
        <dbReference type="ARBA" id="ARBA00023163"/>
    </source>
</evidence>
<dbReference type="Proteomes" id="UP001595799">
    <property type="component" value="Unassembled WGS sequence"/>
</dbReference>
<dbReference type="InterPro" id="IPR000524">
    <property type="entry name" value="Tscrpt_reg_HTH_GntR"/>
</dbReference>
<comment type="caution">
    <text evidence="5">The sequence shown here is derived from an EMBL/GenBank/DDBJ whole genome shotgun (WGS) entry which is preliminary data.</text>
</comment>
<evidence type="ECO:0000259" key="4">
    <source>
        <dbReference type="PROSITE" id="PS50949"/>
    </source>
</evidence>
<dbReference type="InterPro" id="IPR036390">
    <property type="entry name" value="WH_DNA-bd_sf"/>
</dbReference>
<keyword evidence="1" id="KW-0805">Transcription regulation</keyword>
<dbReference type="Gene3D" id="1.20.120.530">
    <property type="entry name" value="GntR ligand-binding domain-like"/>
    <property type="match status" value="1"/>
</dbReference>
<dbReference type="InterPro" id="IPR036388">
    <property type="entry name" value="WH-like_DNA-bd_sf"/>
</dbReference>
<dbReference type="Gene3D" id="1.10.10.10">
    <property type="entry name" value="Winged helix-like DNA-binding domain superfamily/Winged helix DNA-binding domain"/>
    <property type="match status" value="1"/>
</dbReference>
<protein>
    <submittedName>
        <fullName evidence="5">GntR family transcriptional regulator</fullName>
    </submittedName>
</protein>
<evidence type="ECO:0000256" key="2">
    <source>
        <dbReference type="ARBA" id="ARBA00023125"/>
    </source>
</evidence>
<gene>
    <name evidence="5" type="ORF">ACFOW6_13525</name>
</gene>
<dbReference type="RefSeq" id="WP_382422916.1">
    <property type="nucleotide sequence ID" value="NZ_JBHSCW010000007.1"/>
</dbReference>
<accession>A0ABV8UMS4</accession>
<dbReference type="SUPFAM" id="SSF48008">
    <property type="entry name" value="GntR ligand-binding domain-like"/>
    <property type="match status" value="1"/>
</dbReference>
<dbReference type="SMART" id="SM00895">
    <property type="entry name" value="FCD"/>
    <property type="match status" value="1"/>
</dbReference>
<dbReference type="SMART" id="SM00345">
    <property type="entry name" value="HTH_GNTR"/>
    <property type="match status" value="1"/>
</dbReference>
<sequence>MSLDDLRIEREPLSLRGKLVEQLRLAILEGRFAPGERLAESRLCEAFGVSRGLLREAMQQLAAEELVVNIPHRGPVVASIDRRQAEEIYRVRGVLEGLAAEDFTRNATPAQCQRLYDITAELHALADDSRAGERVEVKNRFYETLIQGADNRVVGQFLVQLNNRVSQMRRLSLSVSGRYPETLKEIDRIIDAIKAGDAAAARAAAEDHVRRATEVILAQFPAPSSGDTPDHREEE</sequence>
<keyword evidence="3" id="KW-0804">Transcription</keyword>
<dbReference type="Pfam" id="PF07729">
    <property type="entry name" value="FCD"/>
    <property type="match status" value="1"/>
</dbReference>
<keyword evidence="6" id="KW-1185">Reference proteome</keyword>
<feature type="domain" description="HTH gntR-type" evidence="4">
    <location>
        <begin position="13"/>
        <end position="80"/>
    </location>
</feature>
<keyword evidence="2" id="KW-0238">DNA-binding</keyword>
<dbReference type="SUPFAM" id="SSF46785">
    <property type="entry name" value="Winged helix' DNA-binding domain"/>
    <property type="match status" value="1"/>
</dbReference>